<dbReference type="SUPFAM" id="SSF51261">
    <property type="entry name" value="Duplicated hybrid motif"/>
    <property type="match status" value="1"/>
</dbReference>
<dbReference type="InterPro" id="IPR011055">
    <property type="entry name" value="Dup_hybrid_motif"/>
</dbReference>
<dbReference type="Pfam" id="PF01476">
    <property type="entry name" value="LysM"/>
    <property type="match status" value="1"/>
</dbReference>
<dbReference type="PROSITE" id="PS51782">
    <property type="entry name" value="LYSM"/>
    <property type="match status" value="1"/>
</dbReference>
<dbReference type="RefSeq" id="WP_248939282.1">
    <property type="nucleotide sequence ID" value="NZ_JAKIKS010000015.1"/>
</dbReference>
<dbReference type="InterPro" id="IPR018392">
    <property type="entry name" value="LysM"/>
</dbReference>
<name>A0ABT0L8F7_9GAMM</name>
<dbReference type="SMART" id="SM00257">
    <property type="entry name" value="LysM"/>
    <property type="match status" value="1"/>
</dbReference>
<feature type="domain" description="LysM" evidence="3">
    <location>
        <begin position="50"/>
        <end position="94"/>
    </location>
</feature>
<dbReference type="PROSITE" id="PS51257">
    <property type="entry name" value="PROKAR_LIPOPROTEIN"/>
    <property type="match status" value="1"/>
</dbReference>
<comment type="caution">
    <text evidence="4">The sequence shown here is derived from an EMBL/GenBank/DDBJ whole genome shotgun (WGS) entry which is preliminary data.</text>
</comment>
<dbReference type="Proteomes" id="UP001203423">
    <property type="component" value="Unassembled WGS sequence"/>
</dbReference>
<comment type="similarity">
    <text evidence="1">Belongs to the E.coli NlpD/Haemophilus LppB family.</text>
</comment>
<gene>
    <name evidence="4" type="ORF">L2764_05705</name>
</gene>
<dbReference type="Gene3D" id="2.70.70.10">
    <property type="entry name" value="Glucose Permease (Domain IIA)"/>
    <property type="match status" value="1"/>
</dbReference>
<reference evidence="4 5" key="1">
    <citation type="submission" date="2022-01" db="EMBL/GenBank/DDBJ databases">
        <title>Whole genome-based taxonomy of the Shewanellaceae.</title>
        <authorList>
            <person name="Martin-Rodriguez A.J."/>
        </authorList>
    </citation>
    <scope>NUCLEOTIDE SEQUENCE [LARGE SCALE GENOMIC DNA]</scope>
    <source>
        <strain evidence="4 5">DSM 17177</strain>
    </source>
</reference>
<dbReference type="CDD" id="cd12797">
    <property type="entry name" value="M23_peptidase"/>
    <property type="match status" value="1"/>
</dbReference>
<dbReference type="CDD" id="cd00118">
    <property type="entry name" value="LysM"/>
    <property type="match status" value="1"/>
</dbReference>
<evidence type="ECO:0000313" key="4">
    <source>
        <dbReference type="EMBL" id="MCL1123989.1"/>
    </source>
</evidence>
<feature type="chain" id="PRO_5045523607" evidence="2">
    <location>
        <begin position="26"/>
        <end position="301"/>
    </location>
</feature>
<keyword evidence="2" id="KW-0732">Signal</keyword>
<proteinExistence type="inferred from homology"/>
<dbReference type="InterPro" id="IPR016047">
    <property type="entry name" value="M23ase_b-sheet_dom"/>
</dbReference>
<dbReference type="PANTHER" id="PTHR21666">
    <property type="entry name" value="PEPTIDASE-RELATED"/>
    <property type="match status" value="1"/>
</dbReference>
<evidence type="ECO:0000256" key="1">
    <source>
        <dbReference type="ARBA" id="ARBA00038420"/>
    </source>
</evidence>
<evidence type="ECO:0000256" key="2">
    <source>
        <dbReference type="SAM" id="SignalP"/>
    </source>
</evidence>
<evidence type="ECO:0000313" key="5">
    <source>
        <dbReference type="Proteomes" id="UP001203423"/>
    </source>
</evidence>
<dbReference type="EMBL" id="JAKIKS010000015">
    <property type="protein sequence ID" value="MCL1123989.1"/>
    <property type="molecule type" value="Genomic_DNA"/>
</dbReference>
<keyword evidence="5" id="KW-1185">Reference proteome</keyword>
<protein>
    <submittedName>
        <fullName evidence="4">Peptidoglycan DD-metalloendopeptidase family protein</fullName>
    </submittedName>
</protein>
<evidence type="ECO:0000259" key="3">
    <source>
        <dbReference type="PROSITE" id="PS51782"/>
    </source>
</evidence>
<accession>A0ABT0L8F7</accession>
<dbReference type="InterPro" id="IPR036779">
    <property type="entry name" value="LysM_dom_sf"/>
</dbReference>
<dbReference type="Gene3D" id="3.10.350.10">
    <property type="entry name" value="LysM domain"/>
    <property type="match status" value="1"/>
</dbReference>
<sequence length="301" mass="33121">MLRAHGKISLLFSLLVSLTACSFQAQHPAPVVNISSHYQPTYVKGSIKTQYYRVKRGDTLYSIAWGANRDVTYIAKNNLLTKPYTIYPGQILKLTISVKNQSGRTSISSVVTTPAKPVKSYVSKKNQVVTYKREVKKQTVAVVKKSLDQPSKSAYPLTGSQQTINGVIHKPTTVLPNKVSLWQWPVKGKLIGTFSANEQGNKGIKIAGVRGQLIKAAAAGRVVYAGNALRGYGNLVIIKHSDNYLSAYAHTEKILVKEKQFVKAGQNVAKMGSTGTDRVMLHFEIRYLGKSVNPLKYLPKS</sequence>
<organism evidence="4 5">
    <name type="scientific">Shewanella surugensis</name>
    <dbReference type="NCBI Taxonomy" id="212020"/>
    <lineage>
        <taxon>Bacteria</taxon>
        <taxon>Pseudomonadati</taxon>
        <taxon>Pseudomonadota</taxon>
        <taxon>Gammaproteobacteria</taxon>
        <taxon>Alteromonadales</taxon>
        <taxon>Shewanellaceae</taxon>
        <taxon>Shewanella</taxon>
    </lineage>
</organism>
<feature type="signal peptide" evidence="2">
    <location>
        <begin position="1"/>
        <end position="25"/>
    </location>
</feature>
<dbReference type="PANTHER" id="PTHR21666:SF263">
    <property type="entry name" value="MUREIN HYDROLASE ACTIVATOR NLPD"/>
    <property type="match status" value="1"/>
</dbReference>
<dbReference type="InterPro" id="IPR050570">
    <property type="entry name" value="Cell_wall_metabolism_enzyme"/>
</dbReference>
<dbReference type="Pfam" id="PF01551">
    <property type="entry name" value="Peptidase_M23"/>
    <property type="match status" value="1"/>
</dbReference>